<dbReference type="Gene3D" id="3.30.1390.10">
    <property type="match status" value="1"/>
</dbReference>
<keyword evidence="2" id="KW-0378">Hydrolase</keyword>
<feature type="domain" description="Adaptor protein ClpS core" evidence="1">
    <location>
        <begin position="30"/>
        <end position="87"/>
    </location>
</feature>
<dbReference type="SUPFAM" id="SSF54736">
    <property type="entry name" value="ClpS-like"/>
    <property type="match status" value="1"/>
</dbReference>
<dbReference type="Pfam" id="PF02617">
    <property type="entry name" value="ClpS"/>
    <property type="match status" value="1"/>
</dbReference>
<keyword evidence="2" id="KW-0645">Protease</keyword>
<evidence type="ECO:0000313" key="2">
    <source>
        <dbReference type="EMBL" id="WMN11907.1"/>
    </source>
</evidence>
<dbReference type="GO" id="GO:0008233">
    <property type="term" value="F:peptidase activity"/>
    <property type="evidence" value="ECO:0007669"/>
    <property type="project" value="UniProtKB-KW"/>
</dbReference>
<organism evidence="2 3">
    <name type="scientific">Marivirga salinarum</name>
    <dbReference type="NCBI Taxonomy" id="3059078"/>
    <lineage>
        <taxon>Bacteria</taxon>
        <taxon>Pseudomonadati</taxon>
        <taxon>Bacteroidota</taxon>
        <taxon>Cytophagia</taxon>
        <taxon>Cytophagales</taxon>
        <taxon>Marivirgaceae</taxon>
        <taxon>Marivirga</taxon>
    </lineage>
</organism>
<evidence type="ECO:0000313" key="3">
    <source>
        <dbReference type="Proteomes" id="UP001230496"/>
    </source>
</evidence>
<sequence>MSDFKIFYQLEEDKREVVLETTSDEDINDLIVYNDDVNTFEHVINTLVKVCKHSPEQAEQCTLLVHYKGKCAVKKGSFVDLIPYRQAIVDAGINAEIE</sequence>
<dbReference type="KEGG" id="msaa:QYS49_10005"/>
<dbReference type="EMBL" id="CP129971">
    <property type="protein sequence ID" value="WMN11907.1"/>
    <property type="molecule type" value="Genomic_DNA"/>
</dbReference>
<proteinExistence type="predicted"/>
<protein>
    <submittedName>
        <fullName evidence="2">ATP-dependent Clp protease adaptor ClpS</fullName>
    </submittedName>
</protein>
<dbReference type="GO" id="GO:0030163">
    <property type="term" value="P:protein catabolic process"/>
    <property type="evidence" value="ECO:0007669"/>
    <property type="project" value="InterPro"/>
</dbReference>
<dbReference type="InterPro" id="IPR003769">
    <property type="entry name" value="ClpS_core"/>
</dbReference>
<reference evidence="2 3" key="1">
    <citation type="submission" date="2023-08" db="EMBL/GenBank/DDBJ databases">
        <title>Comparative genomics and taxonomic characterization of three novel marine species of genus Marivirga.</title>
        <authorList>
            <person name="Muhammad N."/>
            <person name="Kim S.-G."/>
        </authorList>
    </citation>
    <scope>NUCLEOTIDE SEQUENCE [LARGE SCALE GENOMIC DNA]</scope>
    <source>
        <strain evidence="2 3">BDSF4-3</strain>
    </source>
</reference>
<accession>A0AA51NB01</accession>
<keyword evidence="3" id="KW-1185">Reference proteome</keyword>
<dbReference type="AlphaFoldDB" id="A0AA51NB01"/>
<dbReference type="RefSeq" id="WP_308349646.1">
    <property type="nucleotide sequence ID" value="NZ_CP129971.1"/>
</dbReference>
<name>A0AA51NB01_9BACT</name>
<evidence type="ECO:0000259" key="1">
    <source>
        <dbReference type="Pfam" id="PF02617"/>
    </source>
</evidence>
<dbReference type="Proteomes" id="UP001230496">
    <property type="component" value="Chromosome"/>
</dbReference>
<dbReference type="InterPro" id="IPR014719">
    <property type="entry name" value="Ribosomal_bL12_C/ClpS-like"/>
</dbReference>
<dbReference type="GO" id="GO:0006508">
    <property type="term" value="P:proteolysis"/>
    <property type="evidence" value="ECO:0007669"/>
    <property type="project" value="UniProtKB-KW"/>
</dbReference>
<gene>
    <name evidence="2" type="ORF">QYS49_10005</name>
</gene>